<comment type="caution">
    <text evidence="2">The sequence shown here is derived from an EMBL/GenBank/DDBJ whole genome shotgun (WGS) entry which is preliminary data.</text>
</comment>
<name>A0A5C5WII9_9PLAN</name>
<reference evidence="2 3" key="1">
    <citation type="submission" date="2019-02" db="EMBL/GenBank/DDBJ databases">
        <title>Deep-cultivation of Planctomycetes and their phenomic and genomic characterization uncovers novel biology.</title>
        <authorList>
            <person name="Wiegand S."/>
            <person name="Jogler M."/>
            <person name="Boedeker C."/>
            <person name="Pinto D."/>
            <person name="Vollmers J."/>
            <person name="Rivas-Marin E."/>
            <person name="Kohn T."/>
            <person name="Peeters S.H."/>
            <person name="Heuer A."/>
            <person name="Rast P."/>
            <person name="Oberbeckmann S."/>
            <person name="Bunk B."/>
            <person name="Jeske O."/>
            <person name="Meyerdierks A."/>
            <person name="Storesund J.E."/>
            <person name="Kallscheuer N."/>
            <person name="Luecker S."/>
            <person name="Lage O.M."/>
            <person name="Pohl T."/>
            <person name="Merkel B.J."/>
            <person name="Hornburger P."/>
            <person name="Mueller R.-W."/>
            <person name="Bruemmer F."/>
            <person name="Labrenz M."/>
            <person name="Spormann A.M."/>
            <person name="Op Den Camp H."/>
            <person name="Overmann J."/>
            <person name="Amann R."/>
            <person name="Jetten M.S.M."/>
            <person name="Mascher T."/>
            <person name="Medema M.H."/>
            <person name="Devos D.P."/>
            <person name="Kaster A.-K."/>
            <person name="Ovreas L."/>
            <person name="Rohde M."/>
            <person name="Galperin M.Y."/>
            <person name="Jogler C."/>
        </authorList>
    </citation>
    <scope>NUCLEOTIDE SEQUENCE [LARGE SCALE GENOMIC DNA]</scope>
    <source>
        <strain evidence="2 3">KOR42</strain>
    </source>
</reference>
<proteinExistence type="predicted"/>
<evidence type="ECO:0000313" key="3">
    <source>
        <dbReference type="Proteomes" id="UP000317243"/>
    </source>
</evidence>
<dbReference type="RefSeq" id="WP_146511198.1">
    <property type="nucleotide sequence ID" value="NZ_SIHI01000016.1"/>
</dbReference>
<keyword evidence="3" id="KW-1185">Reference proteome</keyword>
<evidence type="ECO:0000313" key="2">
    <source>
        <dbReference type="EMBL" id="TWT49949.1"/>
    </source>
</evidence>
<organism evidence="2 3">
    <name type="scientific">Thalassoglobus neptunius</name>
    <dbReference type="NCBI Taxonomy" id="1938619"/>
    <lineage>
        <taxon>Bacteria</taxon>
        <taxon>Pseudomonadati</taxon>
        <taxon>Planctomycetota</taxon>
        <taxon>Planctomycetia</taxon>
        <taxon>Planctomycetales</taxon>
        <taxon>Planctomycetaceae</taxon>
        <taxon>Thalassoglobus</taxon>
    </lineage>
</organism>
<feature type="transmembrane region" description="Helical" evidence="1">
    <location>
        <begin position="20"/>
        <end position="39"/>
    </location>
</feature>
<keyword evidence="1" id="KW-0472">Membrane</keyword>
<dbReference type="EMBL" id="SIHI01000016">
    <property type="protein sequence ID" value="TWT49949.1"/>
    <property type="molecule type" value="Genomic_DNA"/>
</dbReference>
<evidence type="ECO:0000256" key="1">
    <source>
        <dbReference type="SAM" id="Phobius"/>
    </source>
</evidence>
<accession>A0A5C5WII9</accession>
<keyword evidence="1" id="KW-0812">Transmembrane</keyword>
<keyword evidence="1" id="KW-1133">Transmembrane helix</keyword>
<gene>
    <name evidence="2" type="ORF">KOR42_37670</name>
</gene>
<dbReference type="Proteomes" id="UP000317243">
    <property type="component" value="Unassembled WGS sequence"/>
</dbReference>
<protein>
    <submittedName>
        <fullName evidence="2">Uncharacterized protein</fullName>
    </submittedName>
</protein>
<sequence length="149" mass="16556">MNTHSHKVRRSIQSHRRGAALVIAIIALILCSSFSLSMIRTTVLRQQRFIQRRDMLQAQLIAEAAVDRIKVEKLDQEVLSHDKWDIEVLGEKGLVTSTVTQNDGKIEAKVTARYPVSVGPSRGISSSIVVPLGPVESQHQSESQTKESM</sequence>
<dbReference type="AlphaFoldDB" id="A0A5C5WII9"/>